<proteinExistence type="predicted"/>
<dbReference type="AlphaFoldDB" id="A0A0U5CAD5"/>
<dbReference type="Gene3D" id="3.30.457.10">
    <property type="entry name" value="Copper amine oxidase-like, N-terminal domain"/>
    <property type="match status" value="1"/>
</dbReference>
<dbReference type="RefSeq" id="WP_157738070.1">
    <property type="nucleotide sequence ID" value="NZ_AP017312.1"/>
</dbReference>
<dbReference type="Pfam" id="PF07833">
    <property type="entry name" value="Cu_amine_oxidN1"/>
    <property type="match status" value="1"/>
</dbReference>
<organism evidence="2 3">
    <name type="scientific">Aneurinibacillus soli</name>
    <dbReference type="NCBI Taxonomy" id="1500254"/>
    <lineage>
        <taxon>Bacteria</taxon>
        <taxon>Bacillati</taxon>
        <taxon>Bacillota</taxon>
        <taxon>Bacilli</taxon>
        <taxon>Bacillales</taxon>
        <taxon>Paenibacillaceae</taxon>
        <taxon>Aneurinibacillus group</taxon>
        <taxon>Aneurinibacillus</taxon>
    </lineage>
</organism>
<gene>
    <name evidence="2" type="ORF">CB4_03936</name>
</gene>
<dbReference type="SUPFAM" id="SSF55383">
    <property type="entry name" value="Copper amine oxidase, domain N"/>
    <property type="match status" value="1"/>
</dbReference>
<accession>A0A0U5CAD5</accession>
<dbReference type="InterPro" id="IPR012854">
    <property type="entry name" value="Cu_amine_oxidase-like_N"/>
</dbReference>
<protein>
    <submittedName>
        <fullName evidence="2">Protease inhibitor</fullName>
    </submittedName>
</protein>
<evidence type="ECO:0000313" key="3">
    <source>
        <dbReference type="Proteomes" id="UP000217696"/>
    </source>
</evidence>
<reference evidence="2 3" key="1">
    <citation type="submission" date="2015-12" db="EMBL/GenBank/DDBJ databases">
        <title>Genome sequence of Aneurinibacillus soli.</title>
        <authorList>
            <person name="Lee J.S."/>
            <person name="Lee K.C."/>
            <person name="Kim K.K."/>
            <person name="Lee B.W."/>
        </authorList>
    </citation>
    <scope>NUCLEOTIDE SEQUENCE [LARGE SCALE GENOMIC DNA]</scope>
    <source>
        <strain evidence="2 3">CB4</strain>
    </source>
</reference>
<dbReference type="EMBL" id="AP017312">
    <property type="protein sequence ID" value="BAU29699.1"/>
    <property type="molecule type" value="Genomic_DNA"/>
</dbReference>
<feature type="domain" description="Copper amine oxidase-like N-terminal" evidence="1">
    <location>
        <begin position="61"/>
        <end position="165"/>
    </location>
</feature>
<dbReference type="KEGG" id="asoc:CB4_03936"/>
<name>A0A0U5CAD5_9BACL</name>
<dbReference type="Proteomes" id="UP000217696">
    <property type="component" value="Chromosome"/>
</dbReference>
<keyword evidence="3" id="KW-1185">Reference proteome</keyword>
<evidence type="ECO:0000313" key="2">
    <source>
        <dbReference type="EMBL" id="BAU29699.1"/>
    </source>
</evidence>
<evidence type="ECO:0000259" key="1">
    <source>
        <dbReference type="Pfam" id="PF07833"/>
    </source>
</evidence>
<dbReference type="InterPro" id="IPR036582">
    <property type="entry name" value="Mao_N_sf"/>
</dbReference>
<sequence>MKPTALWKAALFTTLFATTTTSAYAMYIPDQEKNITNGYTQAPTVMPADYSANGLTHRLVINGTGYAPDQTSIYTSHNQIMVPVRTIADALGFTLNWHKENNTLELVKGNQWFQIKIGADNYNIAKMPVKLGVAPELTNSKTYVPLAFFRDVIKVNVQVDETGTISISDKAEEMMRHGVITSIDKSQIGINGFTNGLKLNITDSTIISTTDGRKLSFKDLKLGMDVDVRPEKWATLSIPPMTNAVQITVKDANMNEMLGTTGEITDVQDIQNGMKQITVKGTKLSEQAQDTIMLVVSNKTNIIGTKDNQPVSIQELKAGQKLHAFYGPIMTRSLPPIGQAEKLVIEN</sequence>